<feature type="domain" description="J" evidence="3">
    <location>
        <begin position="5"/>
        <end position="84"/>
    </location>
</feature>
<reference evidence="4 5" key="1">
    <citation type="submission" date="2021-10" db="EMBL/GenBank/DDBJ databases">
        <title>Anaerobic single-cell dispensing facilitates the cultivation of human gut bacteria.</title>
        <authorList>
            <person name="Afrizal A."/>
        </authorList>
    </citation>
    <scope>NUCLEOTIDE SEQUENCE [LARGE SCALE GENOMIC DNA]</scope>
    <source>
        <strain evidence="4 5">CLA-AA-H273</strain>
    </source>
</reference>
<dbReference type="CDD" id="cd06257">
    <property type="entry name" value="DnaJ"/>
    <property type="match status" value="1"/>
</dbReference>
<dbReference type="SMART" id="SM00271">
    <property type="entry name" value="DnaJ"/>
    <property type="match status" value="1"/>
</dbReference>
<protein>
    <submittedName>
        <fullName evidence="4">DnaJ domain-containing protein</fullName>
    </submittedName>
</protein>
<dbReference type="SUPFAM" id="SSF46565">
    <property type="entry name" value="Chaperone J-domain"/>
    <property type="match status" value="1"/>
</dbReference>
<dbReference type="GO" id="GO:0006260">
    <property type="term" value="P:DNA replication"/>
    <property type="evidence" value="ECO:0007669"/>
    <property type="project" value="UniProtKB-KW"/>
</dbReference>
<dbReference type="Pfam" id="PF00226">
    <property type="entry name" value="DnaJ"/>
    <property type="match status" value="1"/>
</dbReference>
<dbReference type="EMBL" id="JAJEPV010000011">
    <property type="protein sequence ID" value="MCC2119191.1"/>
    <property type="molecule type" value="Genomic_DNA"/>
</dbReference>
<proteinExistence type="predicted"/>
<dbReference type="PRINTS" id="PR00625">
    <property type="entry name" value="JDOMAIN"/>
</dbReference>
<dbReference type="InterPro" id="IPR036869">
    <property type="entry name" value="J_dom_sf"/>
</dbReference>
<dbReference type="Proteomes" id="UP001197795">
    <property type="component" value="Unassembled WGS sequence"/>
</dbReference>
<evidence type="ECO:0000313" key="5">
    <source>
        <dbReference type="Proteomes" id="UP001197795"/>
    </source>
</evidence>
<accession>A0AAE3D873</accession>
<evidence type="ECO:0000256" key="1">
    <source>
        <dbReference type="ARBA" id="ARBA00022705"/>
    </source>
</evidence>
<dbReference type="Gene3D" id="1.10.287.110">
    <property type="entry name" value="DnaJ domain"/>
    <property type="match status" value="1"/>
</dbReference>
<feature type="region of interest" description="Disordered" evidence="2">
    <location>
        <begin position="67"/>
        <end position="103"/>
    </location>
</feature>
<gene>
    <name evidence="4" type="ORF">LKD75_06205</name>
</gene>
<evidence type="ECO:0000313" key="4">
    <source>
        <dbReference type="EMBL" id="MCC2119191.1"/>
    </source>
</evidence>
<evidence type="ECO:0000256" key="2">
    <source>
        <dbReference type="SAM" id="MobiDB-lite"/>
    </source>
</evidence>
<keyword evidence="5" id="KW-1185">Reference proteome</keyword>
<sequence>MNLQQARRTLGITPEDDKAAIKKKYRRLMGQFHPDAQVGENALDSIRRAQEINEAYEYLKKHTGIFQSGATTGKGSRRTASGTGTQSAWKDRPPKNPEWTGRTNEKAFCKRNVYQRYSMEVEGPADKLYYRVARGRYLWDPATEDFTLFVTSLRHVTKELLEQTEERAARKKAESVATVTTGAWNTEADRFQIQSRLFYHLSAQFTDPVQILDQIAKPKRTDEAGRKIYHFHTSLGADATQPAYRRLTALQPEDAIYPLAFQENRILVCREKQYPLGHLFFEDDRLYFCVIPLLQEKLAQVQMKVRKVQVLRKNHPYKVKVDIDLYFRAEKEIMTYKGRDRNFEIAKILNDYEADLTGKMRKSWK</sequence>
<dbReference type="PROSITE" id="PS50076">
    <property type="entry name" value="DNAJ_2"/>
    <property type="match status" value="1"/>
</dbReference>
<dbReference type="InterPro" id="IPR001623">
    <property type="entry name" value="DnaJ_domain"/>
</dbReference>
<keyword evidence="1" id="KW-0235">DNA replication</keyword>
<organism evidence="4 5">
    <name type="scientific">Waltera acetigignens</name>
    <dbReference type="NCBI Taxonomy" id="2981769"/>
    <lineage>
        <taxon>Bacteria</taxon>
        <taxon>Bacillati</taxon>
        <taxon>Bacillota</taxon>
        <taxon>Clostridia</taxon>
        <taxon>Lachnospirales</taxon>
        <taxon>Lachnospiraceae</taxon>
        <taxon>Waltera</taxon>
    </lineage>
</organism>
<feature type="compositionally biased region" description="Polar residues" evidence="2">
    <location>
        <begin position="67"/>
        <end position="88"/>
    </location>
</feature>
<comment type="caution">
    <text evidence="4">The sequence shown here is derived from an EMBL/GenBank/DDBJ whole genome shotgun (WGS) entry which is preliminary data.</text>
</comment>
<name>A0AAE3D873_9FIRM</name>
<dbReference type="AlphaFoldDB" id="A0AAE3D873"/>
<evidence type="ECO:0000259" key="3">
    <source>
        <dbReference type="PROSITE" id="PS50076"/>
    </source>
</evidence>